<dbReference type="Proteomes" id="UP000012073">
    <property type="component" value="Unassembled WGS sequence"/>
</dbReference>
<proteinExistence type="predicted"/>
<keyword evidence="3" id="KW-1185">Reference proteome</keyword>
<feature type="region of interest" description="Disordered" evidence="1">
    <location>
        <begin position="80"/>
        <end position="100"/>
    </location>
</feature>
<evidence type="ECO:0000313" key="3">
    <source>
        <dbReference type="Proteomes" id="UP000012073"/>
    </source>
</evidence>
<gene>
    <name evidence="2" type="ORF">CHC_T00001435001</name>
</gene>
<dbReference type="KEGG" id="ccp:CHC_T00001435001"/>
<name>R7Q606_CHOCR</name>
<dbReference type="Gramene" id="CDF32821">
    <property type="protein sequence ID" value="CDF32821"/>
    <property type="gene ID" value="CHC_T00001435001"/>
</dbReference>
<protein>
    <submittedName>
        <fullName evidence="2">Uncharacterized protein</fullName>
    </submittedName>
</protein>
<dbReference type="AlphaFoldDB" id="R7Q606"/>
<evidence type="ECO:0000256" key="1">
    <source>
        <dbReference type="SAM" id="MobiDB-lite"/>
    </source>
</evidence>
<dbReference type="GeneID" id="17320338"/>
<reference evidence="3" key="1">
    <citation type="journal article" date="2013" name="Proc. Natl. Acad. Sci. U.S.A.">
        <title>Genome structure and metabolic features in the red seaweed Chondrus crispus shed light on evolution of the Archaeplastida.</title>
        <authorList>
            <person name="Collen J."/>
            <person name="Porcel B."/>
            <person name="Carre W."/>
            <person name="Ball S.G."/>
            <person name="Chaparro C."/>
            <person name="Tonon T."/>
            <person name="Barbeyron T."/>
            <person name="Michel G."/>
            <person name="Noel B."/>
            <person name="Valentin K."/>
            <person name="Elias M."/>
            <person name="Artiguenave F."/>
            <person name="Arun A."/>
            <person name="Aury J.M."/>
            <person name="Barbosa-Neto J.F."/>
            <person name="Bothwell J.H."/>
            <person name="Bouget F.Y."/>
            <person name="Brillet L."/>
            <person name="Cabello-Hurtado F."/>
            <person name="Capella-Gutierrez S."/>
            <person name="Charrier B."/>
            <person name="Cladiere L."/>
            <person name="Cock J.M."/>
            <person name="Coelho S.M."/>
            <person name="Colleoni C."/>
            <person name="Czjzek M."/>
            <person name="Da Silva C."/>
            <person name="Delage L."/>
            <person name="Denoeud F."/>
            <person name="Deschamps P."/>
            <person name="Dittami S.M."/>
            <person name="Gabaldon T."/>
            <person name="Gachon C.M."/>
            <person name="Groisillier A."/>
            <person name="Herve C."/>
            <person name="Jabbari K."/>
            <person name="Katinka M."/>
            <person name="Kloareg B."/>
            <person name="Kowalczyk N."/>
            <person name="Labadie K."/>
            <person name="Leblanc C."/>
            <person name="Lopez P.J."/>
            <person name="McLachlan D.H."/>
            <person name="Meslet-Cladiere L."/>
            <person name="Moustafa A."/>
            <person name="Nehr Z."/>
            <person name="Nyvall Collen P."/>
            <person name="Panaud O."/>
            <person name="Partensky F."/>
            <person name="Poulain J."/>
            <person name="Rensing S.A."/>
            <person name="Rousvoal S."/>
            <person name="Samson G."/>
            <person name="Symeonidi A."/>
            <person name="Weissenbach J."/>
            <person name="Zambounis A."/>
            <person name="Wincker P."/>
            <person name="Boyen C."/>
        </authorList>
    </citation>
    <scope>NUCLEOTIDE SEQUENCE [LARGE SCALE GENOMIC DNA]</scope>
    <source>
        <strain evidence="3">cv. Stackhouse</strain>
    </source>
</reference>
<dbReference type="EMBL" id="HG001592">
    <property type="protein sequence ID" value="CDF32821.1"/>
    <property type="molecule type" value="Genomic_DNA"/>
</dbReference>
<organism evidence="2 3">
    <name type="scientific">Chondrus crispus</name>
    <name type="common">Carrageen Irish moss</name>
    <name type="synonym">Polymorpha crispa</name>
    <dbReference type="NCBI Taxonomy" id="2769"/>
    <lineage>
        <taxon>Eukaryota</taxon>
        <taxon>Rhodophyta</taxon>
        <taxon>Florideophyceae</taxon>
        <taxon>Rhodymeniophycidae</taxon>
        <taxon>Gigartinales</taxon>
        <taxon>Gigartinaceae</taxon>
        <taxon>Chondrus</taxon>
    </lineage>
</organism>
<sequence>MHIEGPHYSNTSSSFAFVELQGVRLGHVHARGGVAVPSMLHGSADRPDSVPFPRSGTLGWHYSKNYSNVLPILVKNSIKTGRGKGKKRKKSFVRTGPHSHTVVLTPGPSYPSSYYPRTYLHTLPRTVPYSLSHRPTHRHHVVPIIIPSLVPYPQNQSGAHSTLPYQPRECQCHSHGGNTHLTTTTLKLQIGFTLKAAVTKKIPPAALDLEKPLT</sequence>
<dbReference type="RefSeq" id="XP_005712622.1">
    <property type="nucleotide sequence ID" value="XM_005712565.1"/>
</dbReference>
<evidence type="ECO:0000313" key="2">
    <source>
        <dbReference type="EMBL" id="CDF32821.1"/>
    </source>
</evidence>
<feature type="compositionally biased region" description="Basic residues" evidence="1">
    <location>
        <begin position="81"/>
        <end position="92"/>
    </location>
</feature>
<accession>R7Q606</accession>